<proteinExistence type="predicted"/>
<dbReference type="PANTHER" id="PTHR42767">
    <property type="entry name" value="ENDO-BETA-1,6-GALACTANASE"/>
    <property type="match status" value="1"/>
</dbReference>
<feature type="domain" description="F5/8 type C" evidence="3">
    <location>
        <begin position="640"/>
        <end position="785"/>
    </location>
</feature>
<evidence type="ECO:0000256" key="1">
    <source>
        <dbReference type="ARBA" id="ARBA00023295"/>
    </source>
</evidence>
<dbReference type="PANTHER" id="PTHR42767:SF1">
    <property type="entry name" value="ENDO-BETA-1,6-GALACTANASE-LIKE DOMAIN-CONTAINING PROTEIN"/>
    <property type="match status" value="1"/>
</dbReference>
<evidence type="ECO:0000313" key="5">
    <source>
        <dbReference type="EMBL" id="EXM40723.1"/>
    </source>
</evidence>
<dbReference type="InterPro" id="IPR013780">
    <property type="entry name" value="Glyco_hydro_b"/>
</dbReference>
<comment type="caution">
    <text evidence="4">The sequence shown here is derived from an EMBL/GenBank/DDBJ whole genome shotgun (WGS) entry which is preliminary data.</text>
</comment>
<name>A0A011WME6_RUMAL</name>
<keyword evidence="2" id="KW-0732">Signal</keyword>
<accession>A0A011WME6</accession>
<dbReference type="Gene3D" id="2.60.40.1180">
    <property type="entry name" value="Golgi alpha-mannosidase II"/>
    <property type="match status" value="1"/>
</dbReference>
<organism evidence="4 6">
    <name type="scientific">Ruminococcus albus SY3</name>
    <dbReference type="NCBI Taxonomy" id="1341156"/>
    <lineage>
        <taxon>Bacteria</taxon>
        <taxon>Bacillati</taxon>
        <taxon>Bacillota</taxon>
        <taxon>Clostridia</taxon>
        <taxon>Eubacteriales</taxon>
        <taxon>Oscillospiraceae</taxon>
        <taxon>Ruminococcus</taxon>
    </lineage>
</organism>
<dbReference type="OrthoDB" id="9806701at2"/>
<dbReference type="RefSeq" id="WP_037284971.1">
    <property type="nucleotide sequence ID" value="NZ_JEOB01000001.1"/>
</dbReference>
<keyword evidence="1" id="KW-0326">Glycosidase</keyword>
<evidence type="ECO:0000259" key="3">
    <source>
        <dbReference type="PROSITE" id="PS50022"/>
    </source>
</evidence>
<reference evidence="4 6" key="1">
    <citation type="submission" date="2013-06" db="EMBL/GenBank/DDBJ databases">
        <title>Rumen cellulosomics: divergent fiber-degrading strategies revealed by comparative genome-wide analysis of six Ruminococcal strains.</title>
        <authorList>
            <person name="Dassa B."/>
            <person name="Borovok I."/>
            <person name="Lamed R."/>
            <person name="Flint H."/>
            <person name="Yeoman C.J."/>
            <person name="White B."/>
            <person name="Bayer E.A."/>
        </authorList>
    </citation>
    <scope>NUCLEOTIDE SEQUENCE [LARGE SCALE GENOMIC DNA]</scope>
    <source>
        <strain evidence="4 6">SY3</strain>
    </source>
</reference>
<evidence type="ECO:0000313" key="4">
    <source>
        <dbReference type="EMBL" id="EXM38195.1"/>
    </source>
</evidence>
<gene>
    <name evidence="5" type="ORF">RASY3_03010</name>
    <name evidence="4" type="ORF">RASY3_18275</name>
</gene>
<dbReference type="InterPro" id="IPR017853">
    <property type="entry name" value="GH"/>
</dbReference>
<dbReference type="PATRIC" id="fig|1341156.4.peg.315"/>
<dbReference type="InterPro" id="IPR008979">
    <property type="entry name" value="Galactose-bd-like_sf"/>
</dbReference>
<dbReference type="AlphaFoldDB" id="A0A011WME6"/>
<dbReference type="Pfam" id="PF00754">
    <property type="entry name" value="F5_F8_type_C"/>
    <property type="match status" value="2"/>
</dbReference>
<evidence type="ECO:0000256" key="2">
    <source>
        <dbReference type="SAM" id="SignalP"/>
    </source>
</evidence>
<dbReference type="EMBL" id="JEOB01000001">
    <property type="protein sequence ID" value="EXM40723.1"/>
    <property type="molecule type" value="Genomic_DNA"/>
</dbReference>
<protein>
    <submittedName>
        <fullName evidence="4">Alpha-L-arabinofuranosidase</fullName>
    </submittedName>
</protein>
<dbReference type="Proteomes" id="UP000021369">
    <property type="component" value="Unassembled WGS sequence"/>
</dbReference>
<dbReference type="InterPro" id="IPR000421">
    <property type="entry name" value="FA58C"/>
</dbReference>
<evidence type="ECO:0000313" key="6">
    <source>
        <dbReference type="Proteomes" id="UP000021369"/>
    </source>
</evidence>
<feature type="signal peptide" evidence="2">
    <location>
        <begin position="1"/>
        <end position="30"/>
    </location>
</feature>
<dbReference type="SUPFAM" id="SSF51445">
    <property type="entry name" value="(Trans)glycosidases"/>
    <property type="match status" value="1"/>
</dbReference>
<keyword evidence="1" id="KW-0378">Hydrolase</keyword>
<dbReference type="GO" id="GO:0004553">
    <property type="term" value="F:hydrolase activity, hydrolyzing O-glycosyl compounds"/>
    <property type="evidence" value="ECO:0007669"/>
    <property type="project" value="InterPro"/>
</dbReference>
<keyword evidence="6" id="KW-1185">Reference proteome</keyword>
<dbReference type="Gene3D" id="2.60.120.260">
    <property type="entry name" value="Galactose-binding domain-like"/>
    <property type="match status" value="2"/>
</dbReference>
<sequence length="891" mass="98312">MKIFKRLTALFCTGGMLLMSAPHCVLTSHAAQTVKLSPDNTFTINNGEFEGWGTSLCWWANRLGYSDSLAQQAADVFYGDEGLRLNIARFNIGGGDDPSHNHITRTDSNMPGYTKYSNGKITYDWSADANQRNVLMRSIQAAGDDMIVEMFSNSPPYYMTKSGCSSGSADANSNNLKDDQYDDFARYFAEVCYHYQHDWGVKIQSAEAMNEPYTNFWKANSYKQEGCHFDQGSSQSTMIVELQKAMRDKGMGDVILCGTDETSIDTQISSFNKLSNDAKKAIGRIDTHTYGGSKRAELKNIALSNGKNLWMSEVDGSGTAGTNAGEMSAALWLAQRITTDVNDMNASAWIMWQVIDSHISKNGYNGRKDTGMVDTQKGYWGVAVANHDANKIVLTKKYYAFGQYSRYIRPGMIMLNSSGNTVAAYDPEKGQIVAVSYNTSGSSADITFDLSDFAEVGSTANAIRTSKNENWKNVGTINLNGKTLNATLPGNSITTFVIEGNGSIGGNEIKVQADKLSGSDSWKQNADTDFHKAFDGDNATYFDGTRAGWVQADLGAVYDLSALAYCPRQNYEYRMVDGYFEVSMDGTDWQSIHTISENPTFAMHKVKLEKPITARYIRYAVPEGKPRNSYNTNDVYCCNVAEIKLYGTLNPEASFTKLAPEATSGTVSWKQQEGYNYGKAFDGDTATYFDGVGAGWVQADLGKICELNAIAYTPRKGYEARMVDGYFSVSEDGTSWQTVHTIGRMPTSDTQTVMLDAPVKARYIRYAVPEGKPNNGVNTDNVYCCNIAELAFYGAVLPNAVISNTIKVEYSEKYHQVRFTWDKVEGADRYGIAVYLAGKWRVQAQNITDTVYTTPKNLTPGRTYKVAIAARVNGKWDTANAIKHSGTVTIR</sequence>
<feature type="chain" id="PRO_5014213866" evidence="2">
    <location>
        <begin position="31"/>
        <end position="891"/>
    </location>
</feature>
<dbReference type="SUPFAM" id="SSF51011">
    <property type="entry name" value="Glycosyl hydrolase domain"/>
    <property type="match status" value="1"/>
</dbReference>
<dbReference type="SUPFAM" id="SSF49785">
    <property type="entry name" value="Galactose-binding domain-like"/>
    <property type="match status" value="2"/>
</dbReference>
<dbReference type="EMBL" id="JEOB01000004">
    <property type="protein sequence ID" value="EXM38195.1"/>
    <property type="molecule type" value="Genomic_DNA"/>
</dbReference>
<dbReference type="InterPro" id="IPR039743">
    <property type="entry name" value="6GAL/EXGAL"/>
</dbReference>
<dbReference type="PROSITE" id="PS50022">
    <property type="entry name" value="FA58C_3"/>
    <property type="match status" value="2"/>
</dbReference>
<dbReference type="Gene3D" id="3.20.20.80">
    <property type="entry name" value="Glycosidases"/>
    <property type="match status" value="1"/>
</dbReference>
<feature type="domain" description="F5/8 type C" evidence="3">
    <location>
        <begin position="499"/>
        <end position="638"/>
    </location>
</feature>